<evidence type="ECO:0000313" key="2">
    <source>
        <dbReference type="Proteomes" id="UP001234297"/>
    </source>
</evidence>
<dbReference type="EMBL" id="CM056817">
    <property type="protein sequence ID" value="KAJ8619336.1"/>
    <property type="molecule type" value="Genomic_DNA"/>
</dbReference>
<dbReference type="Proteomes" id="UP001234297">
    <property type="component" value="Chromosome 9"/>
</dbReference>
<protein>
    <submittedName>
        <fullName evidence="1">Uncharacterized protein</fullName>
    </submittedName>
</protein>
<name>A0ACC2KE33_PERAE</name>
<reference evidence="1 2" key="1">
    <citation type="journal article" date="2022" name="Hortic Res">
        <title>A haplotype resolved chromosomal level avocado genome allows analysis of novel avocado genes.</title>
        <authorList>
            <person name="Nath O."/>
            <person name="Fletcher S.J."/>
            <person name="Hayward A."/>
            <person name="Shaw L.M."/>
            <person name="Masouleh A.K."/>
            <person name="Furtado A."/>
            <person name="Henry R.J."/>
            <person name="Mitter N."/>
        </authorList>
    </citation>
    <scope>NUCLEOTIDE SEQUENCE [LARGE SCALE GENOMIC DNA]</scope>
    <source>
        <strain evidence="2">cv. Hass</strain>
    </source>
</reference>
<keyword evidence="2" id="KW-1185">Reference proteome</keyword>
<accession>A0ACC2KE33</accession>
<proteinExistence type="predicted"/>
<comment type="caution">
    <text evidence="1">The sequence shown here is derived from an EMBL/GenBank/DDBJ whole genome shotgun (WGS) entry which is preliminary data.</text>
</comment>
<sequence length="121" mass="13437">MFDRNGDGQITKEELSESLENLGIYIPNKALGEMIEKTDTNGGQASHVEKFRFFVGLWSPWWSMGFLRLLALGFVGVGSAEGDNGVDKEFLEEVEGFEVLQDIACKLIDGWFWGKELSGVG</sequence>
<organism evidence="1 2">
    <name type="scientific">Persea americana</name>
    <name type="common">Avocado</name>
    <dbReference type="NCBI Taxonomy" id="3435"/>
    <lineage>
        <taxon>Eukaryota</taxon>
        <taxon>Viridiplantae</taxon>
        <taxon>Streptophyta</taxon>
        <taxon>Embryophyta</taxon>
        <taxon>Tracheophyta</taxon>
        <taxon>Spermatophyta</taxon>
        <taxon>Magnoliopsida</taxon>
        <taxon>Magnoliidae</taxon>
        <taxon>Laurales</taxon>
        <taxon>Lauraceae</taxon>
        <taxon>Persea</taxon>
    </lineage>
</organism>
<evidence type="ECO:0000313" key="1">
    <source>
        <dbReference type="EMBL" id="KAJ8619336.1"/>
    </source>
</evidence>
<gene>
    <name evidence="1" type="ORF">MRB53_027865</name>
</gene>